<evidence type="ECO:0000313" key="1">
    <source>
        <dbReference type="EMBL" id="RUS25155.1"/>
    </source>
</evidence>
<protein>
    <submittedName>
        <fullName evidence="1">Uncharacterized protein</fullName>
    </submittedName>
</protein>
<dbReference type="Proteomes" id="UP000274822">
    <property type="component" value="Unassembled WGS sequence"/>
</dbReference>
<reference evidence="1 2" key="1">
    <citation type="journal article" date="2018" name="New Phytol.">
        <title>Phylogenomics of Endogonaceae and evolution of mycorrhizas within Mucoromycota.</title>
        <authorList>
            <person name="Chang Y."/>
            <person name="Desiro A."/>
            <person name="Na H."/>
            <person name="Sandor L."/>
            <person name="Lipzen A."/>
            <person name="Clum A."/>
            <person name="Barry K."/>
            <person name="Grigoriev I.V."/>
            <person name="Martin F.M."/>
            <person name="Stajich J.E."/>
            <person name="Smith M.E."/>
            <person name="Bonito G."/>
            <person name="Spatafora J.W."/>
        </authorList>
    </citation>
    <scope>NUCLEOTIDE SEQUENCE [LARGE SCALE GENOMIC DNA]</scope>
    <source>
        <strain evidence="1 2">AD002</strain>
    </source>
</reference>
<dbReference type="AlphaFoldDB" id="A0A433Q5V7"/>
<accession>A0A433Q5V7</accession>
<keyword evidence="2" id="KW-1185">Reference proteome</keyword>
<dbReference type="EMBL" id="RBNJ01013764">
    <property type="protein sequence ID" value="RUS25155.1"/>
    <property type="molecule type" value="Genomic_DNA"/>
</dbReference>
<evidence type="ECO:0000313" key="2">
    <source>
        <dbReference type="Proteomes" id="UP000274822"/>
    </source>
</evidence>
<comment type="caution">
    <text evidence="1">The sequence shown here is derived from an EMBL/GenBank/DDBJ whole genome shotgun (WGS) entry which is preliminary data.</text>
</comment>
<name>A0A433Q5V7_9FUNG</name>
<organism evidence="1 2">
    <name type="scientific">Jimgerdemannia flammicorona</name>
    <dbReference type="NCBI Taxonomy" id="994334"/>
    <lineage>
        <taxon>Eukaryota</taxon>
        <taxon>Fungi</taxon>
        <taxon>Fungi incertae sedis</taxon>
        <taxon>Mucoromycota</taxon>
        <taxon>Mucoromycotina</taxon>
        <taxon>Endogonomycetes</taxon>
        <taxon>Endogonales</taxon>
        <taxon>Endogonaceae</taxon>
        <taxon>Jimgerdemannia</taxon>
    </lineage>
</organism>
<gene>
    <name evidence="1" type="ORF">BC938DRAFT_472548</name>
</gene>
<sequence length="77" mass="8748">MKSYWPSVSSLSTPCTTNRALWRDDKHNSYPLNIGYTIAKLAATKAHRVWCIDERSKAVGYPAYRGKGIGHQRQQPL</sequence>
<proteinExistence type="predicted"/>